<dbReference type="AlphaFoldDB" id="A0A7I8KU69"/>
<feature type="region of interest" description="Disordered" evidence="8">
    <location>
        <begin position="121"/>
        <end position="176"/>
    </location>
</feature>
<evidence type="ECO:0000256" key="1">
    <source>
        <dbReference type="ARBA" id="ARBA00022723"/>
    </source>
</evidence>
<organism evidence="10 11">
    <name type="scientific">Spirodela intermedia</name>
    <name type="common">Intermediate duckweed</name>
    <dbReference type="NCBI Taxonomy" id="51605"/>
    <lineage>
        <taxon>Eukaryota</taxon>
        <taxon>Viridiplantae</taxon>
        <taxon>Streptophyta</taxon>
        <taxon>Embryophyta</taxon>
        <taxon>Tracheophyta</taxon>
        <taxon>Spermatophyta</taxon>
        <taxon>Magnoliopsida</taxon>
        <taxon>Liliopsida</taxon>
        <taxon>Araceae</taxon>
        <taxon>Lemnoideae</taxon>
        <taxon>Spirodela</taxon>
    </lineage>
</organism>
<evidence type="ECO:0000313" key="11">
    <source>
        <dbReference type="Proteomes" id="UP000663760"/>
    </source>
</evidence>
<proteinExistence type="predicted"/>
<dbReference type="InterPro" id="IPR044653">
    <property type="entry name" value="AZF1/2/3-like"/>
</dbReference>
<gene>
    <name evidence="10" type="ORF">SI8410_09012061</name>
</gene>
<name>A0A7I8KU69_SPIIN</name>
<dbReference type="Proteomes" id="UP000663760">
    <property type="component" value="Chromosome 9"/>
</dbReference>
<dbReference type="GO" id="GO:0008270">
    <property type="term" value="F:zinc ion binding"/>
    <property type="evidence" value="ECO:0007669"/>
    <property type="project" value="UniProtKB-KW"/>
</dbReference>
<keyword evidence="3 7" id="KW-0863">Zinc-finger</keyword>
<dbReference type="Pfam" id="PF13894">
    <property type="entry name" value="zf-C2H2_4"/>
    <property type="match status" value="1"/>
</dbReference>
<feature type="domain" description="C2H2-type" evidence="9">
    <location>
        <begin position="4"/>
        <end position="31"/>
    </location>
</feature>
<feature type="domain" description="C2H2-type" evidence="9">
    <location>
        <begin position="176"/>
        <end position="198"/>
    </location>
</feature>
<dbReference type="GO" id="GO:0005634">
    <property type="term" value="C:nucleus"/>
    <property type="evidence" value="ECO:0007669"/>
    <property type="project" value="TreeGrafter"/>
</dbReference>
<evidence type="ECO:0000256" key="7">
    <source>
        <dbReference type="PROSITE-ProRule" id="PRU00042"/>
    </source>
</evidence>
<sequence>MADNGCSLCFNSFASKRGLSGHMRTHTSTERKAAATLIALRHSNESDSYAGPARLVWTTKGRRSARFLVPSGEQSVVRLESPEKSPVNDGKQMPVMAEPWVLEVVKREEMPKPVEVKLELPQPGVAEKAGGPSETKKQKTEDSAALYQPLADGLAAAPPPLRKAERKPAVPSGREHKCSTCGMIFLTGQALGGHKRKHWPGPAPTGGAPTLHCT</sequence>
<keyword evidence="1" id="KW-0479">Metal-binding</keyword>
<dbReference type="EMBL" id="LR746272">
    <property type="protein sequence ID" value="CAA7401383.1"/>
    <property type="molecule type" value="Genomic_DNA"/>
</dbReference>
<dbReference type="SUPFAM" id="SSF57667">
    <property type="entry name" value="beta-beta-alpha zinc fingers"/>
    <property type="match status" value="1"/>
</dbReference>
<feature type="compositionally biased region" description="Low complexity" evidence="8">
    <location>
        <begin position="205"/>
        <end position="214"/>
    </location>
</feature>
<keyword evidence="5" id="KW-0805">Transcription regulation</keyword>
<dbReference type="PROSITE" id="PS50157">
    <property type="entry name" value="ZINC_FINGER_C2H2_2"/>
    <property type="match status" value="2"/>
</dbReference>
<reference evidence="10" key="1">
    <citation type="submission" date="2020-02" db="EMBL/GenBank/DDBJ databases">
        <authorList>
            <person name="Scholz U."/>
            <person name="Mascher M."/>
            <person name="Fiebig A."/>
        </authorList>
    </citation>
    <scope>NUCLEOTIDE SEQUENCE</scope>
</reference>
<keyword evidence="6" id="KW-0804">Transcription</keyword>
<dbReference type="GO" id="GO:0000976">
    <property type="term" value="F:transcription cis-regulatory region binding"/>
    <property type="evidence" value="ECO:0007669"/>
    <property type="project" value="TreeGrafter"/>
</dbReference>
<feature type="compositionally biased region" description="Basic and acidic residues" evidence="8">
    <location>
        <begin position="162"/>
        <end position="176"/>
    </location>
</feature>
<keyword evidence="2" id="KW-0677">Repeat</keyword>
<evidence type="ECO:0000256" key="3">
    <source>
        <dbReference type="ARBA" id="ARBA00022771"/>
    </source>
</evidence>
<dbReference type="SMART" id="SM00355">
    <property type="entry name" value="ZnF_C2H2"/>
    <property type="match status" value="2"/>
</dbReference>
<evidence type="ECO:0000256" key="6">
    <source>
        <dbReference type="ARBA" id="ARBA00023163"/>
    </source>
</evidence>
<feature type="region of interest" description="Disordered" evidence="8">
    <location>
        <begin position="192"/>
        <end position="214"/>
    </location>
</feature>
<protein>
    <recommendedName>
        <fullName evidence="9">C2H2-type domain-containing protein</fullName>
    </recommendedName>
</protein>
<evidence type="ECO:0000256" key="8">
    <source>
        <dbReference type="SAM" id="MobiDB-lite"/>
    </source>
</evidence>
<keyword evidence="4" id="KW-0862">Zinc</keyword>
<dbReference type="PANTHER" id="PTHR45988">
    <property type="entry name" value="C2H2 TYPE ZINC FINGER TRANSCRIPTION FACTOR FAMILY-RELATED"/>
    <property type="match status" value="1"/>
</dbReference>
<dbReference type="InterPro" id="IPR036236">
    <property type="entry name" value="Znf_C2H2_sf"/>
</dbReference>
<accession>A0A7I8KU69</accession>
<evidence type="ECO:0000256" key="5">
    <source>
        <dbReference type="ARBA" id="ARBA00023015"/>
    </source>
</evidence>
<dbReference type="Pfam" id="PF13912">
    <property type="entry name" value="zf-C2H2_6"/>
    <property type="match status" value="1"/>
</dbReference>
<dbReference type="PROSITE" id="PS00028">
    <property type="entry name" value="ZINC_FINGER_C2H2_1"/>
    <property type="match status" value="2"/>
</dbReference>
<dbReference type="InterPro" id="IPR013087">
    <property type="entry name" value="Znf_C2H2_type"/>
</dbReference>
<dbReference type="GO" id="GO:0003700">
    <property type="term" value="F:DNA-binding transcription factor activity"/>
    <property type="evidence" value="ECO:0007669"/>
    <property type="project" value="InterPro"/>
</dbReference>
<evidence type="ECO:0000313" key="10">
    <source>
        <dbReference type="EMBL" id="CAA7401383.1"/>
    </source>
</evidence>
<evidence type="ECO:0000259" key="9">
    <source>
        <dbReference type="PROSITE" id="PS50157"/>
    </source>
</evidence>
<evidence type="ECO:0000256" key="4">
    <source>
        <dbReference type="ARBA" id="ARBA00022833"/>
    </source>
</evidence>
<keyword evidence="11" id="KW-1185">Reference proteome</keyword>
<evidence type="ECO:0000256" key="2">
    <source>
        <dbReference type="ARBA" id="ARBA00022737"/>
    </source>
</evidence>
<dbReference type="PANTHER" id="PTHR45988:SF18">
    <property type="entry name" value="C2H2-TYPE ZINC FINGER FAMILY PROTEIN"/>
    <property type="match status" value="1"/>
</dbReference>